<accession>Q08QN0</accession>
<sequence>MSDDATPPPAPGSHGPLGPLALALSGGGYRAAAFHLGTLRFLDRMGLLRDVAGLSTVSGGTITGMAWAVSMLDGKPFSEFYDAYSTYLKQTNVIHEALEGLTTHRAHGSLPGRSCPGLPSSRARRPPAPRRTPAPEGRARPG</sequence>
<feature type="non-terminal residue" evidence="4">
    <location>
        <position position="142"/>
    </location>
</feature>
<evidence type="ECO:0000256" key="1">
    <source>
        <dbReference type="ARBA" id="ARBA00023098"/>
    </source>
</evidence>
<name>Q08QN0_STIAD</name>
<evidence type="ECO:0000313" key="5">
    <source>
        <dbReference type="Proteomes" id="UP000032702"/>
    </source>
</evidence>
<reference evidence="4 5" key="1">
    <citation type="submission" date="2006-04" db="EMBL/GenBank/DDBJ databases">
        <authorList>
            <person name="Nierman W.C."/>
        </authorList>
    </citation>
    <scope>NUCLEOTIDE SEQUENCE [LARGE SCALE GENOMIC DNA]</scope>
    <source>
        <strain evidence="4 5">DW4/3-1</strain>
    </source>
</reference>
<evidence type="ECO:0000256" key="2">
    <source>
        <dbReference type="SAM" id="MobiDB-lite"/>
    </source>
</evidence>
<keyword evidence="1" id="KW-0443">Lipid metabolism</keyword>
<protein>
    <recommendedName>
        <fullName evidence="3">PNPLA domain-containing protein</fullName>
    </recommendedName>
</protein>
<gene>
    <name evidence="4" type="ORF">STIAU_7137</name>
</gene>
<dbReference type="GO" id="GO:0006629">
    <property type="term" value="P:lipid metabolic process"/>
    <property type="evidence" value="ECO:0007669"/>
    <property type="project" value="UniProtKB-KW"/>
</dbReference>
<evidence type="ECO:0000259" key="3">
    <source>
        <dbReference type="Pfam" id="PF01734"/>
    </source>
</evidence>
<dbReference type="PATRIC" id="fig|378806.16.peg.1624"/>
<dbReference type="SUPFAM" id="SSF52151">
    <property type="entry name" value="FabD/lysophospholipase-like"/>
    <property type="match status" value="1"/>
</dbReference>
<dbReference type="InterPro" id="IPR002641">
    <property type="entry name" value="PNPLA_dom"/>
</dbReference>
<proteinExistence type="predicted"/>
<evidence type="ECO:0000313" key="4">
    <source>
        <dbReference type="EMBL" id="EAU62796.1"/>
    </source>
</evidence>
<feature type="domain" description="PNPLA" evidence="3">
    <location>
        <begin position="22"/>
        <end position="92"/>
    </location>
</feature>
<dbReference type="InterPro" id="IPR016035">
    <property type="entry name" value="Acyl_Trfase/lysoPLipase"/>
</dbReference>
<dbReference type="Gene3D" id="3.40.1090.10">
    <property type="entry name" value="Cytosolic phospholipase A2 catalytic domain"/>
    <property type="match status" value="1"/>
</dbReference>
<comment type="caution">
    <text evidence="4">The sequence shown here is derived from an EMBL/GenBank/DDBJ whole genome shotgun (WGS) entry which is preliminary data.</text>
</comment>
<dbReference type="AlphaFoldDB" id="Q08QN0"/>
<dbReference type="Proteomes" id="UP000032702">
    <property type="component" value="Unassembled WGS sequence"/>
</dbReference>
<dbReference type="EMBL" id="AAMD01000205">
    <property type="protein sequence ID" value="EAU62796.1"/>
    <property type="molecule type" value="Genomic_DNA"/>
</dbReference>
<feature type="region of interest" description="Disordered" evidence="2">
    <location>
        <begin position="104"/>
        <end position="142"/>
    </location>
</feature>
<dbReference type="Pfam" id="PF01734">
    <property type="entry name" value="Patatin"/>
    <property type="match status" value="1"/>
</dbReference>
<organism evidence="4 5">
    <name type="scientific">Stigmatella aurantiaca (strain DW4/3-1)</name>
    <dbReference type="NCBI Taxonomy" id="378806"/>
    <lineage>
        <taxon>Bacteria</taxon>
        <taxon>Pseudomonadati</taxon>
        <taxon>Myxococcota</taxon>
        <taxon>Myxococcia</taxon>
        <taxon>Myxococcales</taxon>
        <taxon>Cystobacterineae</taxon>
        <taxon>Archangiaceae</taxon>
        <taxon>Stigmatella</taxon>
    </lineage>
</organism>